<feature type="compositionally biased region" description="Acidic residues" evidence="1">
    <location>
        <begin position="57"/>
        <end position="67"/>
    </location>
</feature>
<feature type="region of interest" description="Disordered" evidence="1">
    <location>
        <begin position="269"/>
        <end position="304"/>
    </location>
</feature>
<feature type="compositionally biased region" description="Basic and acidic residues" evidence="1">
    <location>
        <begin position="466"/>
        <end position="478"/>
    </location>
</feature>
<dbReference type="AlphaFoldDB" id="A0A8B8APW6"/>
<dbReference type="InterPro" id="IPR000719">
    <property type="entry name" value="Prot_kinase_dom"/>
</dbReference>
<feature type="compositionally biased region" description="Basic and acidic residues" evidence="1">
    <location>
        <begin position="126"/>
        <end position="140"/>
    </location>
</feature>
<dbReference type="GeneID" id="111103310"/>
<dbReference type="InterPro" id="IPR045269">
    <property type="entry name" value="Atg1-like"/>
</dbReference>
<dbReference type="Pfam" id="PF00069">
    <property type="entry name" value="Pkinase"/>
    <property type="match status" value="1"/>
</dbReference>
<feature type="compositionally biased region" description="Polar residues" evidence="1">
    <location>
        <begin position="455"/>
        <end position="464"/>
    </location>
</feature>
<feature type="region of interest" description="Disordered" evidence="1">
    <location>
        <begin position="521"/>
        <end position="559"/>
    </location>
</feature>
<feature type="compositionally biased region" description="Basic and acidic residues" evidence="1">
    <location>
        <begin position="168"/>
        <end position="188"/>
    </location>
</feature>
<feature type="compositionally biased region" description="Basic and acidic residues" evidence="1">
    <location>
        <begin position="421"/>
        <end position="437"/>
    </location>
</feature>
<organism evidence="3 4">
    <name type="scientific">Crassostrea virginica</name>
    <name type="common">Eastern oyster</name>
    <dbReference type="NCBI Taxonomy" id="6565"/>
    <lineage>
        <taxon>Eukaryota</taxon>
        <taxon>Metazoa</taxon>
        <taxon>Spiralia</taxon>
        <taxon>Lophotrochozoa</taxon>
        <taxon>Mollusca</taxon>
        <taxon>Bivalvia</taxon>
        <taxon>Autobranchia</taxon>
        <taxon>Pteriomorphia</taxon>
        <taxon>Ostreida</taxon>
        <taxon>Ostreoidea</taxon>
        <taxon>Ostreidae</taxon>
        <taxon>Crassostrea</taxon>
    </lineage>
</organism>
<proteinExistence type="predicted"/>
<dbReference type="Proteomes" id="UP000694844">
    <property type="component" value="Chromosome 7"/>
</dbReference>
<dbReference type="PROSITE" id="PS50011">
    <property type="entry name" value="PROTEIN_KINASE_DOM"/>
    <property type="match status" value="1"/>
</dbReference>
<protein>
    <submittedName>
        <fullName evidence="4">Uncharacterized protein LOC111103310</fullName>
    </submittedName>
</protein>
<feature type="compositionally biased region" description="Basic and acidic residues" evidence="1">
    <location>
        <begin position="1"/>
        <end position="10"/>
    </location>
</feature>
<feature type="compositionally biased region" description="Polar residues" evidence="1">
    <location>
        <begin position="202"/>
        <end position="217"/>
    </location>
</feature>
<dbReference type="KEGG" id="cvn:111103310"/>
<sequence>MSEGDRRKSSVSDAELFGNGEEERSLLRRTISREGKKKQAQFRTSKNDKEFEVESDKETDDVFEETDSNTSVGSGRRTERSKSDSLLPDVVLSSSSTRSDGEFETSVNSEDSPDVVGGKFSQIGPGKEKEESLGEGEENHSVLGPLTKVPIKGNPQKFKRSVSFQDVVKPRTDSKSNSDTENRRKEYRMSSGYGTGGSNTSLQSQQSAVSNCSQESEGNGLREEHQKDISLPRAQEDVPRDTESQGSGLPLMYEGDKNSVRIIQRGRPLHQTTGSHGSHIRGIRENGFPSNEDAYCNDDDDDDDDNDVQNLIPAVVTSLLNQPSIEESPGPIPNLSIMGTISMEFRDPFIPDGGSNYSPSEGVDPGTNCRSTASDKAYDKDSYSKSFEIKSPFHPEGGSNNFPNERVDQGSNIQSTASSKACDKDSYGKSFEIKSPFHPEGGSNNFPSEGVDSGAISQTATSSIARGKDSDDRSHDDSSVMLPDFNLIEPVTPNIEKIMSPSMLEHCTKEKLREMLRQVCDPPHISPSQPPSSAEFRIPDHIPLTPDVPPSRPAPSTGHSSYGVSYLLSAFLKNPHIFNFDMDNLQNLLKVYNGTPTSCPVTEEGSMVPDVSVPCVEIASRCKDKDCQLRKCQVMKAAMIGLQHTLDGFLNIHSSPEVQNLCLSLFGHARNCEEPPMRCTVPWCYLLRGFGEEEDVNCLRVFEWIKESFDTPVCEDDVFPTGGATKFIKLNATHHHTESTRFEATCPIEPPGHYGNVILVAETTPPLTSIDAEVSGTDNLYVIKQVSNDESDFEMTAVFERLRNLEHPNLIRHFWIAVYCDHTNICIQYIPGDTLEAQLQRRMLFDPIMVLQMMKEILNAVDFLHSHGIIYLYWSLGNILLDGLHRRLILNNLTLSVTDDGNYDEGYTKQSLPPSLVPPEMLEGELLKHDSDCWGAACVMVHLLTGHQIWYSQRHDPRERLWEQVKSGLCPFSSEEVKIKQATLLALLKACFKVKLDQRMSFPELLRRVKATTNDGNFDHLFDPES</sequence>
<evidence type="ECO:0000313" key="4">
    <source>
        <dbReference type="RefSeq" id="XP_022292194.1"/>
    </source>
</evidence>
<name>A0A8B8APW6_CRAVI</name>
<feature type="region of interest" description="Disordered" evidence="1">
    <location>
        <begin position="346"/>
        <end position="481"/>
    </location>
</feature>
<dbReference type="PANTHER" id="PTHR24348">
    <property type="entry name" value="SERINE/THREONINE-PROTEIN KINASE UNC-51-RELATED"/>
    <property type="match status" value="1"/>
</dbReference>
<feature type="compositionally biased region" description="Basic and acidic residues" evidence="1">
    <location>
        <begin position="220"/>
        <end position="243"/>
    </location>
</feature>
<evidence type="ECO:0000256" key="1">
    <source>
        <dbReference type="SAM" id="MobiDB-lite"/>
    </source>
</evidence>
<evidence type="ECO:0000313" key="3">
    <source>
        <dbReference type="Proteomes" id="UP000694844"/>
    </source>
</evidence>
<feature type="compositionally biased region" description="Low complexity" evidence="1">
    <location>
        <begin position="84"/>
        <end position="96"/>
    </location>
</feature>
<dbReference type="GO" id="GO:0005737">
    <property type="term" value="C:cytoplasm"/>
    <property type="evidence" value="ECO:0007669"/>
    <property type="project" value="TreeGrafter"/>
</dbReference>
<dbReference type="SUPFAM" id="SSF56112">
    <property type="entry name" value="Protein kinase-like (PK-like)"/>
    <property type="match status" value="1"/>
</dbReference>
<dbReference type="Gene3D" id="1.10.510.10">
    <property type="entry name" value="Transferase(Phosphotransferase) domain 1"/>
    <property type="match status" value="1"/>
</dbReference>
<dbReference type="OrthoDB" id="4062651at2759"/>
<dbReference type="InterPro" id="IPR011009">
    <property type="entry name" value="Kinase-like_dom_sf"/>
</dbReference>
<feature type="compositionally biased region" description="Acidic residues" evidence="1">
    <location>
        <begin position="295"/>
        <end position="304"/>
    </location>
</feature>
<dbReference type="GO" id="GO:0004674">
    <property type="term" value="F:protein serine/threonine kinase activity"/>
    <property type="evidence" value="ECO:0007669"/>
    <property type="project" value="InterPro"/>
</dbReference>
<dbReference type="GO" id="GO:0006914">
    <property type="term" value="P:autophagy"/>
    <property type="evidence" value="ECO:0007669"/>
    <property type="project" value="UniProtKB-ARBA"/>
</dbReference>
<dbReference type="GO" id="GO:0010506">
    <property type="term" value="P:regulation of autophagy"/>
    <property type="evidence" value="ECO:0007669"/>
    <property type="project" value="InterPro"/>
</dbReference>
<feature type="region of interest" description="Disordered" evidence="1">
    <location>
        <begin position="1"/>
        <end position="253"/>
    </location>
</feature>
<gene>
    <name evidence="4" type="primary">LOC111103310</name>
</gene>
<feature type="compositionally biased region" description="Basic and acidic residues" evidence="1">
    <location>
        <begin position="376"/>
        <end position="393"/>
    </location>
</feature>
<accession>A0A8B8APW6</accession>
<evidence type="ECO:0000259" key="2">
    <source>
        <dbReference type="PROSITE" id="PS50011"/>
    </source>
</evidence>
<feature type="compositionally biased region" description="Basic and acidic residues" evidence="1">
    <location>
        <begin position="45"/>
        <end position="56"/>
    </location>
</feature>
<feature type="domain" description="Protein kinase" evidence="2">
    <location>
        <begin position="743"/>
        <end position="1023"/>
    </location>
</feature>
<reference evidence="4" key="1">
    <citation type="submission" date="2025-08" db="UniProtKB">
        <authorList>
            <consortium name="RefSeq"/>
        </authorList>
    </citation>
    <scope>IDENTIFICATION</scope>
    <source>
        <tissue evidence="4">Whole sample</tissue>
    </source>
</reference>
<feature type="compositionally biased region" description="Basic and acidic residues" evidence="1">
    <location>
        <begin position="21"/>
        <end position="34"/>
    </location>
</feature>
<dbReference type="RefSeq" id="XP_022292194.1">
    <property type="nucleotide sequence ID" value="XM_022436486.1"/>
</dbReference>
<dbReference type="SMART" id="SM00220">
    <property type="entry name" value="S_TKc"/>
    <property type="match status" value="1"/>
</dbReference>
<keyword evidence="3" id="KW-1185">Reference proteome</keyword>
<feature type="compositionally biased region" description="Polar residues" evidence="1">
    <location>
        <begin position="398"/>
        <end position="419"/>
    </location>
</feature>
<dbReference type="GO" id="GO:0005524">
    <property type="term" value="F:ATP binding"/>
    <property type="evidence" value="ECO:0007669"/>
    <property type="project" value="InterPro"/>
</dbReference>